<evidence type="ECO:0000313" key="8">
    <source>
        <dbReference type="Proteomes" id="UP000278143"/>
    </source>
</evidence>
<comment type="subcellular location">
    <subcellularLocation>
        <location evidence="1">Nucleus</location>
    </subcellularLocation>
</comment>
<sequence length="351" mass="38231">MAQGASCTLTPRVLGSLHVAKVHNEQKKTITSLDFFQSGDACLTASQDDSLCLYDCHEGKIIKMLPSKKYGCHVARFTHHRNNVIHASTKGDDTIRYLSLHDNRYLRYFRGHKARVTALEMNPVNDTFLSASLDGTIRLWDLRSDNCQGVLHLDGAIVMGWDQAGEVFAAGQSGGDIRLYALESLDKGPFQVFPLNSFIGGHVTAPLRWTGLKFSNDGLSLLVTTDGECHYILDAFTGIVKRRLSGHNAITNGSGDEANFTPDGQYVIGGSEDGTVHIWQVNAAIDAPAIAQHEGHTGPVHAVGWNPKLAVMVTCSNETVSIYGGRLWMDGCMHVWLANGTDTRSPCDSSC</sequence>
<evidence type="ECO:0000256" key="4">
    <source>
        <dbReference type="ARBA" id="ARBA00022737"/>
    </source>
</evidence>
<gene>
    <name evidence="7" type="ORF">SYNPS1DRAFT_11647</name>
</gene>
<feature type="repeat" description="WD" evidence="6">
    <location>
        <begin position="109"/>
        <end position="150"/>
    </location>
</feature>
<dbReference type="EMBL" id="KZ989115">
    <property type="protein sequence ID" value="RKP28146.1"/>
    <property type="molecule type" value="Genomic_DNA"/>
</dbReference>
<dbReference type="SMART" id="SM00320">
    <property type="entry name" value="WD40"/>
    <property type="match status" value="5"/>
</dbReference>
<proteinExistence type="inferred from homology"/>
<keyword evidence="8" id="KW-1185">Reference proteome</keyword>
<dbReference type="GO" id="GO:0003682">
    <property type="term" value="F:chromatin binding"/>
    <property type="evidence" value="ECO:0007669"/>
    <property type="project" value="TreeGrafter"/>
</dbReference>
<dbReference type="GO" id="GO:0016070">
    <property type="term" value="P:RNA metabolic process"/>
    <property type="evidence" value="ECO:0007669"/>
    <property type="project" value="UniProtKB-ARBA"/>
</dbReference>
<evidence type="ECO:0000256" key="1">
    <source>
        <dbReference type="ARBA" id="ARBA00004123"/>
    </source>
</evidence>
<evidence type="ECO:0000313" key="7">
    <source>
        <dbReference type="EMBL" id="RKP28146.1"/>
    </source>
</evidence>
<evidence type="ECO:0000256" key="2">
    <source>
        <dbReference type="ARBA" id="ARBA00005616"/>
    </source>
</evidence>
<dbReference type="Pfam" id="PF00400">
    <property type="entry name" value="WD40"/>
    <property type="match status" value="4"/>
</dbReference>
<dbReference type="InterPro" id="IPR037867">
    <property type="entry name" value="Swd2/WDR82"/>
</dbReference>
<dbReference type="PROSITE" id="PS50082">
    <property type="entry name" value="WD_REPEATS_2"/>
    <property type="match status" value="2"/>
</dbReference>
<accession>A0A4P9Z6C4</accession>
<feature type="repeat" description="WD" evidence="6">
    <location>
        <begin position="260"/>
        <end position="282"/>
    </location>
</feature>
<dbReference type="AlphaFoldDB" id="A0A4P9Z6C4"/>
<dbReference type="PANTHER" id="PTHR19861">
    <property type="entry name" value="WD40 REPEAT PROTEIN SWD2"/>
    <property type="match status" value="1"/>
</dbReference>
<protein>
    <submittedName>
        <fullName evidence="7">WD repeat-containing protein 82</fullName>
    </submittedName>
</protein>
<evidence type="ECO:0000256" key="5">
    <source>
        <dbReference type="ARBA" id="ARBA00023242"/>
    </source>
</evidence>
<dbReference type="Gene3D" id="2.130.10.10">
    <property type="entry name" value="YVTN repeat-like/Quinoprotein amine dehydrogenase"/>
    <property type="match status" value="1"/>
</dbReference>
<keyword evidence="4" id="KW-0677">Repeat</keyword>
<organism evidence="7 8">
    <name type="scientific">Syncephalis pseudoplumigaleata</name>
    <dbReference type="NCBI Taxonomy" id="1712513"/>
    <lineage>
        <taxon>Eukaryota</taxon>
        <taxon>Fungi</taxon>
        <taxon>Fungi incertae sedis</taxon>
        <taxon>Zoopagomycota</taxon>
        <taxon>Zoopagomycotina</taxon>
        <taxon>Zoopagomycetes</taxon>
        <taxon>Zoopagales</taxon>
        <taxon>Piptocephalidaceae</taxon>
        <taxon>Syncephalis</taxon>
    </lineage>
</organism>
<dbReference type="Proteomes" id="UP000278143">
    <property type="component" value="Unassembled WGS sequence"/>
</dbReference>
<dbReference type="InterPro" id="IPR001680">
    <property type="entry name" value="WD40_rpt"/>
</dbReference>
<dbReference type="PANTHER" id="PTHR19861:SF0">
    <property type="entry name" value="WD REPEAT-CONTAINING PROTEIN 82"/>
    <property type="match status" value="1"/>
</dbReference>
<evidence type="ECO:0000256" key="6">
    <source>
        <dbReference type="PROSITE-ProRule" id="PRU00221"/>
    </source>
</evidence>
<keyword evidence="3 6" id="KW-0853">WD repeat</keyword>
<dbReference type="InterPro" id="IPR036322">
    <property type="entry name" value="WD40_repeat_dom_sf"/>
</dbReference>
<keyword evidence="5" id="KW-0539">Nucleus</keyword>
<dbReference type="OrthoDB" id="27537at2759"/>
<dbReference type="SUPFAM" id="SSF50978">
    <property type="entry name" value="WD40 repeat-like"/>
    <property type="match status" value="1"/>
</dbReference>
<dbReference type="GO" id="GO:0048188">
    <property type="term" value="C:Set1C/COMPASS complex"/>
    <property type="evidence" value="ECO:0007669"/>
    <property type="project" value="TreeGrafter"/>
</dbReference>
<evidence type="ECO:0000256" key="3">
    <source>
        <dbReference type="ARBA" id="ARBA00022574"/>
    </source>
</evidence>
<comment type="similarity">
    <text evidence="2">Belongs to the WD repeat SWD2 family.</text>
</comment>
<dbReference type="InterPro" id="IPR015943">
    <property type="entry name" value="WD40/YVTN_repeat-like_dom_sf"/>
</dbReference>
<reference evidence="8" key="1">
    <citation type="journal article" date="2018" name="Nat. Microbiol.">
        <title>Leveraging single-cell genomics to expand the fungal tree of life.</title>
        <authorList>
            <person name="Ahrendt S.R."/>
            <person name="Quandt C.A."/>
            <person name="Ciobanu D."/>
            <person name="Clum A."/>
            <person name="Salamov A."/>
            <person name="Andreopoulos B."/>
            <person name="Cheng J.F."/>
            <person name="Woyke T."/>
            <person name="Pelin A."/>
            <person name="Henrissat B."/>
            <person name="Reynolds N.K."/>
            <person name="Benny G.L."/>
            <person name="Smith M.E."/>
            <person name="James T.Y."/>
            <person name="Grigoriev I.V."/>
        </authorList>
    </citation>
    <scope>NUCLEOTIDE SEQUENCE [LARGE SCALE GENOMIC DNA]</scope>
    <source>
        <strain evidence="8">Benny S71-1</strain>
    </source>
</reference>
<dbReference type="PROSITE" id="PS50294">
    <property type="entry name" value="WD_REPEATS_REGION"/>
    <property type="match status" value="1"/>
</dbReference>
<name>A0A4P9Z6C4_9FUNG</name>